<dbReference type="AlphaFoldDB" id="A0A1M5MU23"/>
<evidence type="ECO:0000313" key="3">
    <source>
        <dbReference type="Proteomes" id="UP000190675"/>
    </source>
</evidence>
<reference evidence="2 3" key="1">
    <citation type="submission" date="2016-11" db="EMBL/GenBank/DDBJ databases">
        <authorList>
            <person name="Jaros S."/>
            <person name="Januszkiewicz K."/>
            <person name="Wedrychowicz H."/>
        </authorList>
    </citation>
    <scope>NUCLEOTIDE SEQUENCE [LARGE SCALE GENOMIC DNA]</scope>
    <source>
        <strain evidence="2 3">GAS242</strain>
    </source>
</reference>
<dbReference type="OrthoDB" id="5621714at2"/>
<dbReference type="EMBL" id="LT670818">
    <property type="protein sequence ID" value="SHG80771.1"/>
    <property type="molecule type" value="Genomic_DNA"/>
</dbReference>
<dbReference type="Proteomes" id="UP000190675">
    <property type="component" value="Chromosome I"/>
</dbReference>
<feature type="domain" description="SsuA/THI5-like" evidence="1">
    <location>
        <begin position="47"/>
        <end position="243"/>
    </location>
</feature>
<name>A0A1M5MU23_9BRAD</name>
<organism evidence="2 3">
    <name type="scientific">Bradyrhizobium erythrophlei</name>
    <dbReference type="NCBI Taxonomy" id="1437360"/>
    <lineage>
        <taxon>Bacteria</taxon>
        <taxon>Pseudomonadati</taxon>
        <taxon>Pseudomonadota</taxon>
        <taxon>Alphaproteobacteria</taxon>
        <taxon>Hyphomicrobiales</taxon>
        <taxon>Nitrobacteraceae</taxon>
        <taxon>Bradyrhizobium</taxon>
    </lineage>
</organism>
<proteinExistence type="predicted"/>
<dbReference type="Gene3D" id="3.40.190.10">
    <property type="entry name" value="Periplasmic binding protein-like II"/>
    <property type="match status" value="2"/>
</dbReference>
<dbReference type="SUPFAM" id="SSF53850">
    <property type="entry name" value="Periplasmic binding protein-like II"/>
    <property type="match status" value="1"/>
</dbReference>
<gene>
    <name evidence="2" type="ORF">SAMN05444169_4239</name>
</gene>
<dbReference type="InterPro" id="IPR015168">
    <property type="entry name" value="SsuA/THI5"/>
</dbReference>
<dbReference type="PANTHER" id="PTHR30024:SF48">
    <property type="entry name" value="ABC TRANSPORTER SUBSTRATE-BINDING PROTEIN"/>
    <property type="match status" value="1"/>
</dbReference>
<evidence type="ECO:0000313" key="2">
    <source>
        <dbReference type="EMBL" id="SHG80771.1"/>
    </source>
</evidence>
<dbReference type="RefSeq" id="WP_079567607.1">
    <property type="nucleotide sequence ID" value="NZ_LT670818.1"/>
</dbReference>
<accession>A0A1M5MU23</accession>
<protein>
    <submittedName>
        <fullName evidence="2">NitT/TauT family transport system substrate-binding protein</fullName>
    </submittedName>
</protein>
<dbReference type="Pfam" id="PF09084">
    <property type="entry name" value="NMT1"/>
    <property type="match status" value="1"/>
</dbReference>
<evidence type="ECO:0000259" key="1">
    <source>
        <dbReference type="Pfam" id="PF09084"/>
    </source>
</evidence>
<sequence length="322" mass="35136">MLRIFVTLCVVLGVTPMLANETLRIGLQTTGTFAWQLDVIRRHGLAAKAGLDLKISEYASPDAGKLALNSGSVDLAVVDWLWAARTRALGAKLLFYPYSSAVGSIMVRGDSPLRTLGDLKGKVLAVAGGPLDKSWLIVQAAAIRQGVNLKREATVAYGAPPLIFQKLLQGEAEAGLNFWNFCARLEAQGYRRLLDVRDAQASFGLSEPVAMVGYAFSEEFAERHRNTIDRFIAAAQAANDILLRSDEEWDALRPLMRAEDDWTFKAYRDRTREGIPRRPVAAEEADARALFKALASIGGPELVGPSQVLDSGLYYQPTPSGE</sequence>
<dbReference type="PANTHER" id="PTHR30024">
    <property type="entry name" value="ALIPHATIC SULFONATES-BINDING PROTEIN-RELATED"/>
    <property type="match status" value="1"/>
</dbReference>